<dbReference type="SUPFAM" id="SSF103481">
    <property type="entry name" value="Multidrug resistance efflux transporter EmrE"/>
    <property type="match status" value="2"/>
</dbReference>
<feature type="transmembrane region" description="Helical" evidence="5">
    <location>
        <begin position="271"/>
        <end position="294"/>
    </location>
</feature>
<dbReference type="Proteomes" id="UP000318431">
    <property type="component" value="Unassembled WGS sequence"/>
</dbReference>
<comment type="subcellular location">
    <subcellularLocation>
        <location evidence="1">Membrane</location>
        <topology evidence="1">Multi-pass membrane protein</topology>
    </subcellularLocation>
</comment>
<comment type="caution">
    <text evidence="7">The sequence shown here is derived from an EMBL/GenBank/DDBJ whole genome shotgun (WGS) entry which is preliminary data.</text>
</comment>
<keyword evidence="3 5" id="KW-1133">Transmembrane helix</keyword>
<dbReference type="RefSeq" id="WP_145652349.1">
    <property type="nucleotide sequence ID" value="NZ_VLLB01000011.1"/>
</dbReference>
<feature type="transmembrane region" description="Helical" evidence="5">
    <location>
        <begin position="115"/>
        <end position="137"/>
    </location>
</feature>
<gene>
    <name evidence="7" type="ORF">IP91_04576</name>
</gene>
<feature type="transmembrane region" description="Helical" evidence="5">
    <location>
        <begin position="32"/>
        <end position="50"/>
    </location>
</feature>
<protein>
    <submittedName>
        <fullName evidence="7">O-acetylserine/cysteine efflux transporter</fullName>
    </submittedName>
</protein>
<feature type="transmembrane region" description="Helical" evidence="5">
    <location>
        <begin position="211"/>
        <end position="234"/>
    </location>
</feature>
<proteinExistence type="predicted"/>
<feature type="transmembrane region" description="Helical" evidence="5">
    <location>
        <begin position="177"/>
        <end position="199"/>
    </location>
</feature>
<evidence type="ECO:0000256" key="4">
    <source>
        <dbReference type="ARBA" id="ARBA00023136"/>
    </source>
</evidence>
<feature type="transmembrane region" description="Helical" evidence="5">
    <location>
        <begin position="246"/>
        <end position="265"/>
    </location>
</feature>
<evidence type="ECO:0000256" key="5">
    <source>
        <dbReference type="SAM" id="Phobius"/>
    </source>
</evidence>
<dbReference type="InterPro" id="IPR050638">
    <property type="entry name" value="AA-Vitamin_Transporters"/>
</dbReference>
<evidence type="ECO:0000313" key="7">
    <source>
        <dbReference type="EMBL" id="TWI61496.1"/>
    </source>
</evidence>
<dbReference type="Pfam" id="PF00892">
    <property type="entry name" value="EamA"/>
    <property type="match status" value="2"/>
</dbReference>
<keyword evidence="2 5" id="KW-0812">Transmembrane</keyword>
<dbReference type="OrthoDB" id="7158585at2"/>
<dbReference type="EMBL" id="VLLB01000011">
    <property type="protein sequence ID" value="TWI61496.1"/>
    <property type="molecule type" value="Genomic_DNA"/>
</dbReference>
<evidence type="ECO:0000256" key="2">
    <source>
        <dbReference type="ARBA" id="ARBA00022692"/>
    </source>
</evidence>
<dbReference type="AlphaFoldDB" id="A0A562QZD0"/>
<evidence type="ECO:0000256" key="1">
    <source>
        <dbReference type="ARBA" id="ARBA00004141"/>
    </source>
</evidence>
<organism evidence="7 8">
    <name type="scientific">Pseudoduganella lurida</name>
    <dbReference type="NCBI Taxonomy" id="1036180"/>
    <lineage>
        <taxon>Bacteria</taxon>
        <taxon>Pseudomonadati</taxon>
        <taxon>Pseudomonadota</taxon>
        <taxon>Betaproteobacteria</taxon>
        <taxon>Burkholderiales</taxon>
        <taxon>Oxalobacteraceae</taxon>
        <taxon>Telluria group</taxon>
        <taxon>Pseudoduganella</taxon>
    </lineage>
</organism>
<name>A0A562QZD0_9BURK</name>
<evidence type="ECO:0000259" key="6">
    <source>
        <dbReference type="Pfam" id="PF00892"/>
    </source>
</evidence>
<dbReference type="PANTHER" id="PTHR32322:SF9">
    <property type="entry name" value="AMINO-ACID METABOLITE EFFLUX PUMP-RELATED"/>
    <property type="match status" value="1"/>
</dbReference>
<reference evidence="7 8" key="1">
    <citation type="journal article" date="2015" name="Stand. Genomic Sci.">
        <title>Genomic Encyclopedia of Bacterial and Archaeal Type Strains, Phase III: the genomes of soil and plant-associated and newly described type strains.</title>
        <authorList>
            <person name="Whitman W.B."/>
            <person name="Woyke T."/>
            <person name="Klenk H.P."/>
            <person name="Zhou Y."/>
            <person name="Lilburn T.G."/>
            <person name="Beck B.J."/>
            <person name="De Vos P."/>
            <person name="Vandamme P."/>
            <person name="Eisen J.A."/>
            <person name="Garrity G."/>
            <person name="Hugenholtz P."/>
            <person name="Kyrpides N.C."/>
        </authorList>
    </citation>
    <scope>NUCLEOTIDE SEQUENCE [LARGE SCALE GENOMIC DNA]</scope>
    <source>
        <strain evidence="7 8">CGMCC 1.10822</strain>
    </source>
</reference>
<feature type="transmembrane region" description="Helical" evidence="5">
    <location>
        <begin position="62"/>
        <end position="80"/>
    </location>
</feature>
<accession>A0A562QZD0</accession>
<keyword evidence="4 5" id="KW-0472">Membrane</keyword>
<dbReference type="InterPro" id="IPR037185">
    <property type="entry name" value="EmrE-like"/>
</dbReference>
<sequence length="298" mass="31846">MKGRDLLAALVVVIIWGTNFVAMKVGLRYFTPFQLGVGRFLFATLPLVLFLRRPPVAPRWMVLYGLTQGLGQFGFVFMSLKVGMSASLASVLLQTQIFFTAVYGYALLGEKPTRQLLLGLGIAALGLLCFGMNYAGAAGAGDTTVAGFVLCLAGAAMWAASNIVVRRAQQSSPGFDPLAFLVWSCLAPIVPFALLSLAFDPAATRWQWTAAPLSAWVALAYLGWMATLVGYGLWTLLLKRHPANKVAPFSLGVPVVGITAGVLILDESITAWQWGGIALTVLALMCVLFGGRLFRPAA</sequence>
<feature type="domain" description="EamA" evidence="6">
    <location>
        <begin position="147"/>
        <end position="288"/>
    </location>
</feature>
<dbReference type="PANTHER" id="PTHR32322">
    <property type="entry name" value="INNER MEMBRANE TRANSPORTER"/>
    <property type="match status" value="1"/>
</dbReference>
<evidence type="ECO:0000313" key="8">
    <source>
        <dbReference type="Proteomes" id="UP000318431"/>
    </source>
</evidence>
<keyword evidence="8" id="KW-1185">Reference proteome</keyword>
<evidence type="ECO:0000256" key="3">
    <source>
        <dbReference type="ARBA" id="ARBA00022989"/>
    </source>
</evidence>
<feature type="domain" description="EamA" evidence="6">
    <location>
        <begin position="6"/>
        <end position="130"/>
    </location>
</feature>
<feature type="transmembrane region" description="Helical" evidence="5">
    <location>
        <begin position="143"/>
        <end position="165"/>
    </location>
</feature>
<feature type="transmembrane region" description="Helical" evidence="5">
    <location>
        <begin position="86"/>
        <end position="108"/>
    </location>
</feature>
<dbReference type="InterPro" id="IPR000620">
    <property type="entry name" value="EamA_dom"/>
</dbReference>
<dbReference type="GO" id="GO:0016020">
    <property type="term" value="C:membrane"/>
    <property type="evidence" value="ECO:0007669"/>
    <property type="project" value="UniProtKB-SubCell"/>
</dbReference>